<dbReference type="GO" id="GO:0042262">
    <property type="term" value="P:DNA protection"/>
    <property type="evidence" value="ECO:0007669"/>
    <property type="project" value="InterPro"/>
</dbReference>
<dbReference type="Pfam" id="PF07352">
    <property type="entry name" value="Phage_Mu_Gam"/>
    <property type="match status" value="1"/>
</dbReference>
<dbReference type="RefSeq" id="WP_164994785.1">
    <property type="nucleotide sequence ID" value="NZ_CP049055.1"/>
</dbReference>
<protein>
    <recommendedName>
        <fullName evidence="3">Bacteriophage Mu Gam like protein</fullName>
    </recommendedName>
</protein>
<dbReference type="SUPFAM" id="SSF161266">
    <property type="entry name" value="Gam-like"/>
    <property type="match status" value="1"/>
</dbReference>
<name>A0A6G7GPU9_KUEST</name>
<dbReference type="InterPro" id="IPR009951">
    <property type="entry name" value="Host-nuc_inhib_Gam"/>
</dbReference>
<evidence type="ECO:0000313" key="2">
    <source>
        <dbReference type="Proteomes" id="UP000501926"/>
    </source>
</evidence>
<accession>A0A6G7GPU9</accession>
<dbReference type="EMBL" id="CP049055">
    <property type="protein sequence ID" value="QII11217.1"/>
    <property type="molecule type" value="Genomic_DNA"/>
</dbReference>
<organism evidence="1 2">
    <name type="scientific">Kuenenia stuttgartiensis</name>
    <dbReference type="NCBI Taxonomy" id="174633"/>
    <lineage>
        <taxon>Bacteria</taxon>
        <taxon>Pseudomonadati</taxon>
        <taxon>Planctomycetota</taxon>
        <taxon>Candidatus Brocadiia</taxon>
        <taxon>Candidatus Brocadiales</taxon>
        <taxon>Candidatus Brocadiaceae</taxon>
        <taxon>Candidatus Kuenenia</taxon>
    </lineage>
</organism>
<evidence type="ECO:0008006" key="3">
    <source>
        <dbReference type="Google" id="ProtNLM"/>
    </source>
</evidence>
<dbReference type="Proteomes" id="UP000501926">
    <property type="component" value="Chromosome"/>
</dbReference>
<evidence type="ECO:0000313" key="1">
    <source>
        <dbReference type="EMBL" id="QII11217.1"/>
    </source>
</evidence>
<sequence length="209" mass="23484">MIIGANDYSPENFKFHKGGDKKTMARVKPKNSIKTKEAAIAAMARLNQIDTQLAGWDMDEAEDIALVREEHHITQKKAGRIGYEAEKALLLKELEAWAEEASATWPKRTMDTPFGKLGYRKTTPAVKVIKRIVKSFADAVDLAMLHFPQFVRKVFEIDKEAILAADREGEIASEELARCGLMVDQKDEFWVETTASKDLDEAAKKLKCA</sequence>
<gene>
    <name evidence="1" type="ORF">KsCSTR_18380</name>
</gene>
<dbReference type="AlphaFoldDB" id="A0A6G7GPU9"/>
<reference evidence="1 2" key="1">
    <citation type="submission" date="2020-02" db="EMBL/GenBank/DDBJ databases">
        <title>Newly sequenced genome of strain CSTR1 showed variability in Candidatus Kuenenia stuttgartiensis genomes.</title>
        <authorList>
            <person name="Ding C."/>
            <person name="Adrian L."/>
        </authorList>
    </citation>
    <scope>NUCLEOTIDE SEQUENCE [LARGE SCALE GENOMIC DNA]</scope>
    <source>
        <strain evidence="1 2">CSTR1</strain>
    </source>
</reference>
<proteinExistence type="predicted"/>
<dbReference type="GO" id="GO:0003690">
    <property type="term" value="F:double-stranded DNA binding"/>
    <property type="evidence" value="ECO:0007669"/>
    <property type="project" value="InterPro"/>
</dbReference>